<dbReference type="PANTHER" id="PTHR10098">
    <property type="entry name" value="RAPSYN-RELATED"/>
    <property type="match status" value="1"/>
</dbReference>
<feature type="transmembrane region" description="Helical" evidence="1">
    <location>
        <begin position="17"/>
        <end position="39"/>
    </location>
</feature>
<keyword evidence="1" id="KW-0472">Membrane</keyword>
<protein>
    <submittedName>
        <fullName evidence="3">CHAT domain-containing protein</fullName>
    </submittedName>
</protein>
<sequence length="904" mass="102008">MMKNLIFQRSAKWHRKILLYILVVIASAGIHITFPHFLLNAQAQNRFSNIPELVEQGRALYESGRFNDAVTVLLRAISNSSAEQDRLMQATIFSNLSLAYQQLGEWKKAEKYVTESLNLLEAERKLGDSTNRLKVLAQTLDIQGRLQLETGQAEQALTSWKETVNIYEKISDNAGKIRSQINTAQALQSIGLYNRAEKTLEDVKKIIEQQPNSLEKASLLRSLGDVLQVIGDLDKSEIVLKKSLEVAQLLQSPPEISATLLSLGNMERSKGNKILSQQDSAIKPNITPLNCPYRSSQEAALFYTRAANFYQDATTKSVSPTTRLQAKLNYLSVSLSTANLANIQEALPEIKAELKELPASRTAIYAKINYAKTLTCLKQTNQVNTLSWKEIAQFLAMAVQEARSLEDKQAESYALGYLGGLYLENQDINHSKEITEQALIIAQAIKAREITYLWEWQLGYLLEKQRDIKGAIAAYEAAVGDLKFIRQDLLANADIEFLFRKSVEPIYRQLVELLLPSSGDQPIQDNLDKARQLVADLQVAELENFLGCSLQNQKSVKLDKVADENNAAILYPIILPTRLAVIVKLPKQDDLLYYESNVNQIEVKSNIEQLRQKIQNPASESQEYLSLSQKLYEWLIEPAEKYPKTPLDSKQVKTLVFVQDGKLRQIPMAAIYDGKEYLIEKYAVALNLGLELQNPRNIRQERLEALSAGITKKLPGLDRLEYAGIELNTIKNLVSTKELRDEKFIRDDFKNLLNSRPFSVVHLATHGQFSSQPEKTFIRAFDTSINIKELSDIFRIQSQNRSEPIELLVLSACQTATEDERSVLGLAGIAVRSGARSTIASLWFLNDQSSAQLMELFYNNLRNPKVPNKVEALRLAQKELLTNPKYGYEAPAHWASYILVGNWL</sequence>
<comment type="caution">
    <text evidence="3">The sequence shown here is derived from an EMBL/GenBank/DDBJ whole genome shotgun (WGS) entry which is preliminary data.</text>
</comment>
<gene>
    <name evidence="3" type="ORF">H6G03_05620</name>
</gene>
<dbReference type="InterPro" id="IPR024983">
    <property type="entry name" value="CHAT_dom"/>
</dbReference>
<dbReference type="EMBL" id="JACJPW010000010">
    <property type="protein sequence ID" value="MBD2180585.1"/>
    <property type="molecule type" value="Genomic_DNA"/>
</dbReference>
<accession>A0A926VBP3</accession>
<dbReference type="InterPro" id="IPR019734">
    <property type="entry name" value="TPR_rpt"/>
</dbReference>
<evidence type="ECO:0000313" key="3">
    <source>
        <dbReference type="EMBL" id="MBD2180585.1"/>
    </source>
</evidence>
<dbReference type="Pfam" id="PF12770">
    <property type="entry name" value="CHAT"/>
    <property type="match status" value="1"/>
</dbReference>
<dbReference type="SUPFAM" id="SSF48452">
    <property type="entry name" value="TPR-like"/>
    <property type="match status" value="2"/>
</dbReference>
<reference evidence="3" key="1">
    <citation type="journal article" date="2015" name="ISME J.">
        <title>Draft Genome Sequence of Streptomyces incarnatus NRRL8089, which Produces the Nucleoside Antibiotic Sinefungin.</title>
        <authorList>
            <person name="Oshima K."/>
            <person name="Hattori M."/>
            <person name="Shimizu H."/>
            <person name="Fukuda K."/>
            <person name="Nemoto M."/>
            <person name="Inagaki K."/>
            <person name="Tamura T."/>
        </authorList>
    </citation>
    <scope>NUCLEOTIDE SEQUENCE</scope>
    <source>
        <strain evidence="3">FACHB-1375</strain>
    </source>
</reference>
<dbReference type="RefSeq" id="WP_190462940.1">
    <property type="nucleotide sequence ID" value="NZ_JACJPW010000010.1"/>
</dbReference>
<keyword evidence="1" id="KW-0812">Transmembrane</keyword>
<evidence type="ECO:0000259" key="2">
    <source>
        <dbReference type="Pfam" id="PF12770"/>
    </source>
</evidence>
<dbReference type="PANTHER" id="PTHR10098:SF112">
    <property type="entry name" value="SLR0380 PROTEIN"/>
    <property type="match status" value="1"/>
</dbReference>
<dbReference type="Gene3D" id="1.25.40.10">
    <property type="entry name" value="Tetratricopeptide repeat domain"/>
    <property type="match status" value="3"/>
</dbReference>
<dbReference type="InterPro" id="IPR011990">
    <property type="entry name" value="TPR-like_helical_dom_sf"/>
</dbReference>
<feature type="domain" description="CHAT" evidence="2">
    <location>
        <begin position="627"/>
        <end position="902"/>
    </location>
</feature>
<organism evidence="3 4">
    <name type="scientific">Aerosakkonema funiforme FACHB-1375</name>
    <dbReference type="NCBI Taxonomy" id="2949571"/>
    <lineage>
        <taxon>Bacteria</taxon>
        <taxon>Bacillati</taxon>
        <taxon>Cyanobacteriota</taxon>
        <taxon>Cyanophyceae</taxon>
        <taxon>Oscillatoriophycideae</taxon>
        <taxon>Aerosakkonematales</taxon>
        <taxon>Aerosakkonemataceae</taxon>
        <taxon>Aerosakkonema</taxon>
    </lineage>
</organism>
<evidence type="ECO:0000256" key="1">
    <source>
        <dbReference type="SAM" id="Phobius"/>
    </source>
</evidence>
<name>A0A926VBP3_9CYAN</name>
<keyword evidence="4" id="KW-1185">Reference proteome</keyword>
<dbReference type="AlphaFoldDB" id="A0A926VBP3"/>
<reference evidence="3" key="2">
    <citation type="submission" date="2020-08" db="EMBL/GenBank/DDBJ databases">
        <authorList>
            <person name="Chen M."/>
            <person name="Teng W."/>
            <person name="Zhao L."/>
            <person name="Hu C."/>
            <person name="Zhou Y."/>
            <person name="Han B."/>
            <person name="Song L."/>
            <person name="Shu W."/>
        </authorList>
    </citation>
    <scope>NUCLEOTIDE SEQUENCE</scope>
    <source>
        <strain evidence="3">FACHB-1375</strain>
    </source>
</reference>
<proteinExistence type="predicted"/>
<keyword evidence="1" id="KW-1133">Transmembrane helix</keyword>
<dbReference type="SMART" id="SM00028">
    <property type="entry name" value="TPR"/>
    <property type="match status" value="6"/>
</dbReference>
<dbReference type="Proteomes" id="UP000641646">
    <property type="component" value="Unassembled WGS sequence"/>
</dbReference>
<evidence type="ECO:0000313" key="4">
    <source>
        <dbReference type="Proteomes" id="UP000641646"/>
    </source>
</evidence>